<keyword evidence="6" id="KW-0274">FAD</keyword>
<evidence type="ECO:0000256" key="7">
    <source>
        <dbReference type="ARBA" id="ARBA00023002"/>
    </source>
</evidence>
<dbReference type="InterPro" id="IPR007329">
    <property type="entry name" value="FMN-bd"/>
</dbReference>
<reference evidence="11 12" key="1">
    <citation type="journal article" date="2018" name="Nat. Biotechnol.">
        <title>A standardized bacterial taxonomy based on genome phylogeny substantially revises the tree of life.</title>
        <authorList>
            <person name="Parks D.H."/>
            <person name="Chuvochina M."/>
            <person name="Waite D.W."/>
            <person name="Rinke C."/>
            <person name="Skarshewski A."/>
            <person name="Chaumeil P.A."/>
            <person name="Hugenholtz P."/>
        </authorList>
    </citation>
    <scope>NUCLEOTIDE SEQUENCE [LARGE SCALE GENOMIC DNA]</scope>
    <source>
        <strain evidence="11">UBA11728</strain>
    </source>
</reference>
<evidence type="ECO:0000256" key="1">
    <source>
        <dbReference type="ARBA" id="ARBA00001917"/>
    </source>
</evidence>
<feature type="domain" description="FMN-binding" evidence="10">
    <location>
        <begin position="46"/>
        <end position="120"/>
    </location>
</feature>
<feature type="chain" id="PRO_5038400664" description="Urocanate reductase" evidence="9">
    <location>
        <begin position="25"/>
        <end position="633"/>
    </location>
</feature>
<dbReference type="GO" id="GO:0010181">
    <property type="term" value="F:FMN binding"/>
    <property type="evidence" value="ECO:0007669"/>
    <property type="project" value="InterPro"/>
</dbReference>
<comment type="cofactor">
    <cofactor evidence="1">
        <name>FMN</name>
        <dbReference type="ChEBI" id="CHEBI:58210"/>
    </cofactor>
</comment>
<evidence type="ECO:0000256" key="6">
    <source>
        <dbReference type="ARBA" id="ARBA00022827"/>
    </source>
</evidence>
<evidence type="ECO:0000256" key="4">
    <source>
        <dbReference type="ARBA" id="ARBA00015872"/>
    </source>
</evidence>
<comment type="cofactor">
    <cofactor evidence="2">
        <name>FAD</name>
        <dbReference type="ChEBI" id="CHEBI:57692"/>
    </cofactor>
</comment>
<sequence length="633" mass="69052">MKKIKKILAIIMCTCLLFSMVGCSKTENNVGLGYTAGTYTGVSKNGKNGPVKVEIKFSKDKIDSVKVTEHKETKGLTDSAIERIPSEVVENQSLNIDAISGATITCDAILEAVADCVKQANGDVEALKAKKVDKNVSNEVVEKRADVVIIGGGATGMSAAISSAQSGAESVIVLEKASSIGGNAIVSGGYFEYISAPDELRPENTEGYTQVIENILAIEPVDEVHADMQKELKKQYDEYLASGSTKVFDSTYLAALDYLQLESYSTPESMFGFATLLDDTANWLTEMGMTWKPLTGIVGYTWPRWSSPLEGYEGHGYFDLFNKTIEKNNYPVEIMTETPGKELIVEDGKVVGVVAKDSKGTEYRIRANKGVVIATGGFSANMEMVKKYNTMWESIEDVTATTNVGTMTGDGIVMAEKVGAQLALMDDIMLFPMADPFTSTTENIVGDDGDALFVNKEGKRFVNETLDRYTLSAAVLEQPDKMHYLISDNTNSLIKDGHTFNGYDVEEMIEGKQLFRADTLEDLAKQIGIDPEVFVATITKYNESAKNFKDEEFGRISFSKNSTIDEAPYYALPRVVARHITGGGLVRDDQYRVLNEKNEPIEGLYAGGEVTAGMSGISSFGDGMYIGKILFEK</sequence>
<dbReference type="Proteomes" id="UP000262969">
    <property type="component" value="Unassembled WGS sequence"/>
</dbReference>
<dbReference type="GO" id="GO:0033765">
    <property type="term" value="F:steroid dehydrogenase activity, acting on the CH-CH group of donors"/>
    <property type="evidence" value="ECO:0007669"/>
    <property type="project" value="UniProtKB-ARBA"/>
</dbReference>
<dbReference type="GO" id="GO:0008202">
    <property type="term" value="P:steroid metabolic process"/>
    <property type="evidence" value="ECO:0007669"/>
    <property type="project" value="UniProtKB-ARBA"/>
</dbReference>
<protein>
    <recommendedName>
        <fullName evidence="4">Urocanate reductase</fullName>
        <ecNumber evidence="3">1.3.99.33</ecNumber>
    </recommendedName>
</protein>
<dbReference type="Pfam" id="PF00890">
    <property type="entry name" value="FAD_binding_2"/>
    <property type="match status" value="2"/>
</dbReference>
<evidence type="ECO:0000313" key="11">
    <source>
        <dbReference type="EMBL" id="HCL01346.1"/>
    </source>
</evidence>
<dbReference type="InterPro" id="IPR003953">
    <property type="entry name" value="FAD-dep_OxRdtase_2_FAD-bd"/>
</dbReference>
<evidence type="ECO:0000256" key="8">
    <source>
        <dbReference type="ARBA" id="ARBA00049922"/>
    </source>
</evidence>
<evidence type="ECO:0000256" key="3">
    <source>
        <dbReference type="ARBA" id="ARBA00013137"/>
    </source>
</evidence>
<evidence type="ECO:0000256" key="9">
    <source>
        <dbReference type="SAM" id="SignalP"/>
    </source>
</evidence>
<evidence type="ECO:0000256" key="2">
    <source>
        <dbReference type="ARBA" id="ARBA00001974"/>
    </source>
</evidence>
<dbReference type="Pfam" id="PF04205">
    <property type="entry name" value="FMN_bind"/>
    <property type="match status" value="1"/>
</dbReference>
<feature type="signal peptide" evidence="9">
    <location>
        <begin position="1"/>
        <end position="24"/>
    </location>
</feature>
<comment type="catalytic activity">
    <reaction evidence="8">
        <text>dihydrourocanate + A = urocanate + AH2</text>
        <dbReference type="Rhea" id="RHEA:36059"/>
        <dbReference type="ChEBI" id="CHEBI:13193"/>
        <dbReference type="ChEBI" id="CHEBI:17499"/>
        <dbReference type="ChEBI" id="CHEBI:27247"/>
        <dbReference type="ChEBI" id="CHEBI:72991"/>
        <dbReference type="EC" id="1.3.99.33"/>
    </reaction>
</comment>
<comment type="caution">
    <text evidence="11">The sequence shown here is derived from an EMBL/GenBank/DDBJ whole genome shotgun (WGS) entry which is preliminary data.</text>
</comment>
<dbReference type="PROSITE" id="PS51257">
    <property type="entry name" value="PROKAR_LIPOPROTEIN"/>
    <property type="match status" value="1"/>
</dbReference>
<dbReference type="GO" id="GO:0016020">
    <property type="term" value="C:membrane"/>
    <property type="evidence" value="ECO:0007669"/>
    <property type="project" value="InterPro"/>
</dbReference>
<keyword evidence="5" id="KW-0285">Flavoprotein</keyword>
<keyword evidence="9" id="KW-0732">Signal</keyword>
<dbReference type="Gene3D" id="3.90.700.10">
    <property type="entry name" value="Succinate dehydrogenase/fumarate reductase flavoprotein, catalytic domain"/>
    <property type="match status" value="1"/>
</dbReference>
<gene>
    <name evidence="11" type="ORF">DHW61_02855</name>
</gene>
<dbReference type="InterPro" id="IPR050315">
    <property type="entry name" value="FAD-oxidoreductase_2"/>
</dbReference>
<dbReference type="AlphaFoldDB" id="A0A3D2X2Z5"/>
<evidence type="ECO:0000313" key="12">
    <source>
        <dbReference type="Proteomes" id="UP000262969"/>
    </source>
</evidence>
<dbReference type="PANTHER" id="PTHR43400:SF10">
    <property type="entry name" value="3-OXOSTEROID 1-DEHYDROGENASE"/>
    <property type="match status" value="1"/>
</dbReference>
<dbReference type="PANTHER" id="PTHR43400">
    <property type="entry name" value="FUMARATE REDUCTASE"/>
    <property type="match status" value="1"/>
</dbReference>
<accession>A0A3D2X2Z5</accession>
<dbReference type="InterPro" id="IPR036188">
    <property type="entry name" value="FAD/NAD-bd_sf"/>
</dbReference>
<dbReference type="EC" id="1.3.99.33" evidence="3"/>
<keyword evidence="7" id="KW-0560">Oxidoreductase</keyword>
<dbReference type="Gene3D" id="3.50.50.60">
    <property type="entry name" value="FAD/NAD(P)-binding domain"/>
    <property type="match status" value="1"/>
</dbReference>
<name>A0A3D2X2Z5_9FIRM</name>
<evidence type="ECO:0000259" key="10">
    <source>
        <dbReference type="SMART" id="SM00900"/>
    </source>
</evidence>
<dbReference type="SMART" id="SM00900">
    <property type="entry name" value="FMN_bind"/>
    <property type="match status" value="1"/>
</dbReference>
<organism evidence="11 12">
    <name type="scientific">Lachnoclostridium phytofermentans</name>
    <dbReference type="NCBI Taxonomy" id="66219"/>
    <lineage>
        <taxon>Bacteria</taxon>
        <taxon>Bacillati</taxon>
        <taxon>Bacillota</taxon>
        <taxon>Clostridia</taxon>
        <taxon>Lachnospirales</taxon>
        <taxon>Lachnospiraceae</taxon>
    </lineage>
</organism>
<evidence type="ECO:0000256" key="5">
    <source>
        <dbReference type="ARBA" id="ARBA00022630"/>
    </source>
</evidence>
<dbReference type="SUPFAM" id="SSF51905">
    <property type="entry name" value="FAD/NAD(P)-binding domain"/>
    <property type="match status" value="1"/>
</dbReference>
<dbReference type="EMBL" id="DPVV01000103">
    <property type="protein sequence ID" value="HCL01346.1"/>
    <property type="molecule type" value="Genomic_DNA"/>
</dbReference>
<dbReference type="SUPFAM" id="SSF56425">
    <property type="entry name" value="Succinate dehydrogenase/fumarate reductase flavoprotein, catalytic domain"/>
    <property type="match status" value="1"/>
</dbReference>
<dbReference type="Gene3D" id="3.90.1010.20">
    <property type="match status" value="1"/>
</dbReference>
<proteinExistence type="predicted"/>
<dbReference type="InterPro" id="IPR027477">
    <property type="entry name" value="Succ_DH/fumarate_Rdtase_cat_sf"/>
</dbReference>